<organism evidence="8">
    <name type="scientific">uncultured Dysgonomonas sp</name>
    <dbReference type="NCBI Taxonomy" id="206096"/>
    <lineage>
        <taxon>Bacteria</taxon>
        <taxon>Pseudomonadati</taxon>
        <taxon>Bacteroidota</taxon>
        <taxon>Bacteroidia</taxon>
        <taxon>Bacteroidales</taxon>
        <taxon>Dysgonomonadaceae</taxon>
        <taxon>Dysgonomonas</taxon>
        <taxon>environmental samples</taxon>
    </lineage>
</organism>
<dbReference type="GO" id="GO:0009279">
    <property type="term" value="C:cell outer membrane"/>
    <property type="evidence" value="ECO:0007669"/>
    <property type="project" value="UniProtKB-SubCell"/>
</dbReference>
<dbReference type="Pfam" id="PF14322">
    <property type="entry name" value="SusD-like_3"/>
    <property type="match status" value="1"/>
</dbReference>
<evidence type="ECO:0000256" key="2">
    <source>
        <dbReference type="ARBA" id="ARBA00006275"/>
    </source>
</evidence>
<proteinExistence type="inferred from homology"/>
<feature type="domain" description="RagB/SusD" evidence="6">
    <location>
        <begin position="550"/>
        <end position="741"/>
    </location>
</feature>
<evidence type="ECO:0000256" key="4">
    <source>
        <dbReference type="ARBA" id="ARBA00023136"/>
    </source>
</evidence>
<evidence type="ECO:0008006" key="9">
    <source>
        <dbReference type="Google" id="ProtNLM"/>
    </source>
</evidence>
<comment type="similarity">
    <text evidence="2">Belongs to the SusD family.</text>
</comment>
<keyword evidence="3" id="KW-0732">Signal</keyword>
<evidence type="ECO:0000256" key="3">
    <source>
        <dbReference type="ARBA" id="ARBA00022729"/>
    </source>
</evidence>
<dbReference type="RefSeq" id="WP_296944327.1">
    <property type="nucleotide sequence ID" value="NZ_LT599032.1"/>
</dbReference>
<dbReference type="InterPro" id="IPR012944">
    <property type="entry name" value="SusD_RagB_dom"/>
</dbReference>
<evidence type="ECO:0000259" key="6">
    <source>
        <dbReference type="Pfam" id="PF07980"/>
    </source>
</evidence>
<keyword evidence="5" id="KW-0998">Cell outer membrane</keyword>
<feature type="domain" description="SusD-like N-terminal" evidence="7">
    <location>
        <begin position="72"/>
        <end position="193"/>
    </location>
</feature>
<protein>
    <recommendedName>
        <fullName evidence="9">RagB/SusD family nutrient uptake outer membrane protein</fullName>
    </recommendedName>
</protein>
<comment type="subcellular location">
    <subcellularLocation>
        <location evidence="1">Cell outer membrane</location>
    </subcellularLocation>
</comment>
<accession>A0A212K586</accession>
<name>A0A212K586_9BACT</name>
<dbReference type="InterPro" id="IPR033985">
    <property type="entry name" value="SusD-like_N"/>
</dbReference>
<dbReference type="Gene3D" id="1.25.40.390">
    <property type="match status" value="2"/>
</dbReference>
<dbReference type="AlphaFoldDB" id="A0A212K586"/>
<evidence type="ECO:0000256" key="5">
    <source>
        <dbReference type="ARBA" id="ARBA00023237"/>
    </source>
</evidence>
<gene>
    <name evidence="8" type="ORF">KL86DYS1_31482</name>
</gene>
<evidence type="ECO:0000259" key="7">
    <source>
        <dbReference type="Pfam" id="PF14322"/>
    </source>
</evidence>
<evidence type="ECO:0000313" key="8">
    <source>
        <dbReference type="EMBL" id="SBW06812.1"/>
    </source>
</evidence>
<dbReference type="InterPro" id="IPR011990">
    <property type="entry name" value="TPR-like_helical_dom_sf"/>
</dbReference>
<keyword evidence="4" id="KW-0472">Membrane</keyword>
<dbReference type="PROSITE" id="PS51257">
    <property type="entry name" value="PROKAR_LIPOPROTEIN"/>
    <property type="match status" value="1"/>
</dbReference>
<dbReference type="SUPFAM" id="SSF48452">
    <property type="entry name" value="TPR-like"/>
    <property type="match status" value="1"/>
</dbReference>
<feature type="domain" description="RagB/SusD" evidence="6">
    <location>
        <begin position="310"/>
        <end position="385"/>
    </location>
</feature>
<dbReference type="Pfam" id="PF07980">
    <property type="entry name" value="SusD_RagB"/>
    <property type="match status" value="2"/>
</dbReference>
<reference evidence="8" key="1">
    <citation type="submission" date="2016-04" db="EMBL/GenBank/DDBJ databases">
        <authorList>
            <person name="Evans L.H."/>
            <person name="Alamgir A."/>
            <person name="Owens N."/>
            <person name="Weber N.D."/>
            <person name="Virtaneva K."/>
            <person name="Barbian K."/>
            <person name="Babar A."/>
            <person name="Rosenke K."/>
        </authorList>
    </citation>
    <scope>NUCLEOTIDE SEQUENCE</scope>
    <source>
        <strain evidence="8">86-1</strain>
    </source>
</reference>
<evidence type="ECO:0000256" key="1">
    <source>
        <dbReference type="ARBA" id="ARBA00004442"/>
    </source>
</evidence>
<dbReference type="EMBL" id="FLUM01000003">
    <property type="protein sequence ID" value="SBW06812.1"/>
    <property type="molecule type" value="Genomic_DNA"/>
</dbReference>
<sequence length="742" mass="83847">MKKYILYIIIPLMVSCSNLLDMQSDGRTSLDEIFSERNGIRGYLNSCYGYCPAPYMDRASMTDEAQDADDITAGSKFSMWYADNVNAQNYASYSSDGSPWTSLYQGIRKCNVFLDRIRNVDAATIGVSGNEIANWTAQVHTLRALYYLQLAKRYGDIPVLTASYEIGHDYSSDKREPFSKVVKLIMEDCDAALSASDAAFGWGVPSNSFGIMTRAIPYAIKSQAITYAASPQWSDGTYTWADATAVNKEALGALLANNYQLFDVDPPAEIAQNPYALYFITNSDDQRSVDKETIYQCGTKMEIWRNAGLPSTAGMLKSGPCPTQELVDSYEMQATGQIPITGYSDELHLVPIINSISGYNPANPYEGRDPRFYASIYYNEAQRTLGASVGGRNDSYPMSFNLAAVNDLSGGYNEAEQCYNIETIGGDPYIYFDPLDLQINWAMENKITFTFEYRTNDNTFLDAGMYFVVNGGIDPSKHFAIGDIPASSGWTTFTVDLSEHLKNNYSDSWNAGSYIRFDLMEQQPASRMDIRNFRMNIEIEGEAIESTPVYTYVGAPDGISVNDRRSTRTGYYMRKFNNWQSNNSNNADGAIRLFRLAEVYLNFAESAYQSDGPDTPINLGNGITMSARDAVNAVRKRAQMPDFPVGMSVNDFEKKYRNERRVELAFEEHRYFDVRRWKILEKTDRYLTGMRITKDGNAYTYTRISFPRNSWKDKYMLYAIDQDEVNKMLEFTGSNWQNTGWN</sequence>